<dbReference type="OrthoDB" id="9792527at2"/>
<dbReference type="PANTHER" id="PTHR33204">
    <property type="entry name" value="TRANSCRIPTIONAL REGULATOR, MARR FAMILY"/>
    <property type="match status" value="1"/>
</dbReference>
<comment type="caution">
    <text evidence="5">The sequence shown here is derived from an EMBL/GenBank/DDBJ whole genome shotgun (WGS) entry which is preliminary data.</text>
</comment>
<protein>
    <submittedName>
        <fullName evidence="5">HxlR family transcriptional regulator</fullName>
    </submittedName>
</protein>
<dbReference type="InterPro" id="IPR036388">
    <property type="entry name" value="WH-like_DNA-bd_sf"/>
</dbReference>
<proteinExistence type="predicted"/>
<evidence type="ECO:0000256" key="2">
    <source>
        <dbReference type="ARBA" id="ARBA00023125"/>
    </source>
</evidence>
<dbReference type="PROSITE" id="PS51118">
    <property type="entry name" value="HTH_HXLR"/>
    <property type="match status" value="1"/>
</dbReference>
<keyword evidence="2" id="KW-0238">DNA-binding</keyword>
<dbReference type="InterPro" id="IPR036390">
    <property type="entry name" value="WH_DNA-bd_sf"/>
</dbReference>
<dbReference type="Gene3D" id="1.10.10.10">
    <property type="entry name" value="Winged helix-like DNA-binding domain superfamily/Winged helix DNA-binding domain"/>
    <property type="match status" value="1"/>
</dbReference>
<evidence type="ECO:0000259" key="4">
    <source>
        <dbReference type="PROSITE" id="PS51118"/>
    </source>
</evidence>
<dbReference type="RefSeq" id="WP_030533746.1">
    <property type="nucleotide sequence ID" value="NZ_JOIJ01000017.1"/>
</dbReference>
<dbReference type="PANTHER" id="PTHR33204:SF18">
    <property type="entry name" value="TRANSCRIPTIONAL REGULATORY PROTEIN"/>
    <property type="match status" value="1"/>
</dbReference>
<dbReference type="Pfam" id="PF01638">
    <property type="entry name" value="HxlR"/>
    <property type="match status" value="1"/>
</dbReference>
<keyword evidence="6" id="KW-1185">Reference proteome</keyword>
<dbReference type="EMBL" id="VLJV01000001">
    <property type="protein sequence ID" value="TWH21399.1"/>
    <property type="molecule type" value="Genomic_DNA"/>
</dbReference>
<accession>A0A660CII8</accession>
<reference evidence="5 6" key="1">
    <citation type="submission" date="2019-07" db="EMBL/GenBank/DDBJ databases">
        <title>R&amp;d 2014.</title>
        <authorList>
            <person name="Klenk H.-P."/>
        </authorList>
    </citation>
    <scope>NUCLEOTIDE SEQUENCE [LARGE SCALE GENOMIC DNA]</scope>
    <source>
        <strain evidence="5 6">DSM 43194</strain>
    </source>
</reference>
<keyword evidence="1" id="KW-0805">Transcription regulation</keyword>
<dbReference type="AlphaFoldDB" id="A0A660CII8"/>
<feature type="domain" description="HTH hxlR-type" evidence="4">
    <location>
        <begin position="10"/>
        <end position="108"/>
    </location>
</feature>
<evidence type="ECO:0000256" key="1">
    <source>
        <dbReference type="ARBA" id="ARBA00023015"/>
    </source>
</evidence>
<dbReference type="SUPFAM" id="SSF46785">
    <property type="entry name" value="Winged helix' DNA-binding domain"/>
    <property type="match status" value="1"/>
</dbReference>
<organism evidence="5 6">
    <name type="scientific">Prauserella rugosa</name>
    <dbReference type="NCBI Taxonomy" id="43354"/>
    <lineage>
        <taxon>Bacteria</taxon>
        <taxon>Bacillati</taxon>
        <taxon>Actinomycetota</taxon>
        <taxon>Actinomycetes</taxon>
        <taxon>Pseudonocardiales</taxon>
        <taxon>Pseudonocardiaceae</taxon>
        <taxon>Prauserella</taxon>
    </lineage>
</organism>
<dbReference type="GO" id="GO:0003677">
    <property type="term" value="F:DNA binding"/>
    <property type="evidence" value="ECO:0007669"/>
    <property type="project" value="UniProtKB-KW"/>
</dbReference>
<gene>
    <name evidence="5" type="ORF">JD82_03262</name>
</gene>
<dbReference type="InterPro" id="IPR002577">
    <property type="entry name" value="HTH_HxlR"/>
</dbReference>
<sequence length="214" mass="23217">MGRRQYGQFCGLVRAVELVGERWALLIVRDLLVSPKRYTDLKRGLPRIPTNVLSTRLKELEAAGIVQRRVLPRPDGSVVYELTEYGADLEDVVLAFGRWGARSLGEPGPDEILTPDSMVMALRSTFRPEAAREHPDVRFELRLGDVVVHADVASGAVTAAVGESPAPDLVIESGPAVRALLAGEISPEAALDDGLVAITGPKELLAAFTRLFRI</sequence>
<name>A0A660CII8_9PSEU</name>
<evidence type="ECO:0000313" key="5">
    <source>
        <dbReference type="EMBL" id="TWH21399.1"/>
    </source>
</evidence>
<dbReference type="InterPro" id="IPR036527">
    <property type="entry name" value="SCP2_sterol-bd_dom_sf"/>
</dbReference>
<evidence type="ECO:0000256" key="3">
    <source>
        <dbReference type="ARBA" id="ARBA00023163"/>
    </source>
</evidence>
<keyword evidence="3" id="KW-0804">Transcription</keyword>
<dbReference type="Proteomes" id="UP000317303">
    <property type="component" value="Unassembled WGS sequence"/>
</dbReference>
<evidence type="ECO:0000313" key="6">
    <source>
        <dbReference type="Proteomes" id="UP000317303"/>
    </source>
</evidence>
<dbReference type="Gene3D" id="3.30.1050.10">
    <property type="entry name" value="SCP2 sterol-binding domain"/>
    <property type="match status" value="1"/>
</dbReference>